<evidence type="ECO:0000313" key="2">
    <source>
        <dbReference type="Proteomes" id="UP000267289"/>
    </source>
</evidence>
<keyword evidence="2" id="KW-1185">Reference proteome</keyword>
<dbReference type="PRINTS" id="PR01699">
    <property type="entry name" value="ORGNOHGLYASE"/>
</dbReference>
<dbReference type="InterPro" id="IPR004927">
    <property type="entry name" value="MerB"/>
</dbReference>
<sequence>MRAADDRRTDGGRIVGWGLTLNPPHRFTVYGHRLYAWCAADTLAFPAIIEQRALVESPCPTTRTTVRLTVVPATGVADLEPASAVISISRSRRAGPQPGARHGLQPWSLFASPDAASDWLTQHPTGRVLPVAAAYDQFRPILNRLLANGE</sequence>
<dbReference type="GO" id="GO:0018836">
    <property type="term" value="F:alkylmercury lyase activity"/>
    <property type="evidence" value="ECO:0007669"/>
    <property type="project" value="UniProtKB-EC"/>
</dbReference>
<gene>
    <name evidence="1" type="primary">merB_2</name>
    <name evidence="1" type="ORF">LAUMK13_02565</name>
</gene>
<dbReference type="EC" id="4.99.1.2" evidence="1"/>
<proteinExistence type="predicted"/>
<dbReference type="SUPFAM" id="SSF160387">
    <property type="entry name" value="NosL/MerB-like"/>
    <property type="match status" value="1"/>
</dbReference>
<name>A0A498Q4F0_9MYCO</name>
<evidence type="ECO:0000313" key="1">
    <source>
        <dbReference type="EMBL" id="VBA39402.1"/>
    </source>
</evidence>
<dbReference type="Gene3D" id="3.30.450.410">
    <property type="match status" value="1"/>
</dbReference>
<dbReference type="EMBL" id="UPHQ01000117">
    <property type="protein sequence ID" value="VBA39402.1"/>
    <property type="molecule type" value="Genomic_DNA"/>
</dbReference>
<protein>
    <submittedName>
        <fullName evidence="1">Alkylmercury lyase</fullName>
        <ecNumber evidence="1">4.99.1.2</ecNumber>
    </submittedName>
</protein>
<dbReference type="AlphaFoldDB" id="A0A498Q4F0"/>
<dbReference type="Pfam" id="PF03243">
    <property type="entry name" value="MerB"/>
    <property type="match status" value="1"/>
</dbReference>
<keyword evidence="1" id="KW-0456">Lyase</keyword>
<dbReference type="Proteomes" id="UP000267289">
    <property type="component" value="Unassembled WGS sequence"/>
</dbReference>
<organism evidence="1 2">
    <name type="scientific">Mycobacterium innocens</name>
    <dbReference type="NCBI Taxonomy" id="2341083"/>
    <lineage>
        <taxon>Bacteria</taxon>
        <taxon>Bacillati</taxon>
        <taxon>Actinomycetota</taxon>
        <taxon>Actinomycetes</taxon>
        <taxon>Mycobacteriales</taxon>
        <taxon>Mycobacteriaceae</taxon>
        <taxon>Mycobacterium</taxon>
    </lineage>
</organism>
<dbReference type="InterPro" id="IPR053717">
    <property type="entry name" value="MerB_lyase_sf"/>
</dbReference>
<reference evidence="1 2" key="1">
    <citation type="submission" date="2018-09" db="EMBL/GenBank/DDBJ databases">
        <authorList>
            <person name="Tagini F."/>
        </authorList>
    </citation>
    <scope>NUCLEOTIDE SEQUENCE [LARGE SCALE GENOMIC DNA]</scope>
    <source>
        <strain evidence="1 2">MK13</strain>
    </source>
</reference>
<accession>A0A498Q4F0</accession>
<dbReference type="RefSeq" id="WP_167470634.1">
    <property type="nucleotide sequence ID" value="NZ_UPHQ01000117.1"/>
</dbReference>